<proteinExistence type="inferred from homology"/>
<evidence type="ECO:0000256" key="4">
    <source>
        <dbReference type="ARBA" id="ARBA00022695"/>
    </source>
</evidence>
<name>A0A7J6VG63_THATH</name>
<dbReference type="GO" id="GO:0030422">
    <property type="term" value="P:siRNA processing"/>
    <property type="evidence" value="ECO:0007669"/>
    <property type="project" value="TreeGrafter"/>
</dbReference>
<comment type="caution">
    <text evidence="11">The sequence shown here is derived from an EMBL/GenBank/DDBJ whole genome shotgun (WGS) entry which is preliminary data.</text>
</comment>
<evidence type="ECO:0000256" key="7">
    <source>
        <dbReference type="ARBA" id="ARBA00048744"/>
    </source>
</evidence>
<dbReference type="InterPro" id="IPR007855">
    <property type="entry name" value="RDRP"/>
</dbReference>
<comment type="function">
    <text evidence="8">Probably involved in the RNA silencing pathway and required for the generation of small interfering RNAs (siRNAs).</text>
</comment>
<dbReference type="Pfam" id="PF26253">
    <property type="entry name" value="RdRP_head"/>
    <property type="match status" value="1"/>
</dbReference>
<reference evidence="11 12" key="1">
    <citation type="submission" date="2020-06" db="EMBL/GenBank/DDBJ databases">
        <title>Transcriptomic and genomic resources for Thalictrum thalictroides and T. hernandezii: Facilitating candidate gene discovery in an emerging model plant lineage.</title>
        <authorList>
            <person name="Arias T."/>
            <person name="Riano-Pachon D.M."/>
            <person name="Di Stilio V.S."/>
        </authorList>
    </citation>
    <scope>NUCLEOTIDE SEQUENCE [LARGE SCALE GENOMIC DNA]</scope>
    <source>
        <strain evidence="12">cv. WT478/WT964</strain>
        <tissue evidence="11">Leaves</tissue>
    </source>
</reference>
<dbReference type="EC" id="2.7.7.48" evidence="8"/>
<keyword evidence="2 8" id="KW-0696">RNA-directed RNA polymerase</keyword>
<dbReference type="EMBL" id="JABWDY010032816">
    <property type="protein sequence ID" value="KAF5183893.1"/>
    <property type="molecule type" value="Genomic_DNA"/>
</dbReference>
<keyword evidence="5 8" id="KW-0694">RNA-binding</keyword>
<evidence type="ECO:0000256" key="3">
    <source>
        <dbReference type="ARBA" id="ARBA00022679"/>
    </source>
</evidence>
<sequence>IAFTSVVYPSLILAYMGQAAYLSRHHIHESDYRIGFYVSVPGSCHYFFSYAKVGGFTYNRQASSNLLIPMRRWVGETGKLSYGQVFVRVSMTSVELQCGDQTFFRKDDDGTAVVVGKVVVTKNPCLHPGVIRVLEAVFEPEFQGRDCLVFPQKGERPRSNECSGGDLDGDLFFVCWDENLIPTHTDTPMDYFARRPRILDHVITLEEIQKFFVDYMINDNLGMIATAHLIHADREPEKARSPKCLQLATLHSMAVDYAKNGAPAEMPTVLRPYEYPDFMEKEDQGFVRVPCEDEILTGNLRNRSMYLEHDRRKYRDVKEKITKQVECLNKKVREWFNSSCEEHEYTKMASAWYHVAYHPTYIQDSAKFFSFPWIVGDILLNIKSGRQQVCNM</sequence>
<evidence type="ECO:0000256" key="8">
    <source>
        <dbReference type="RuleBase" id="RU363098"/>
    </source>
</evidence>
<evidence type="ECO:0000313" key="12">
    <source>
        <dbReference type="Proteomes" id="UP000554482"/>
    </source>
</evidence>
<dbReference type="GO" id="GO:0003723">
    <property type="term" value="F:RNA binding"/>
    <property type="evidence" value="ECO:0007669"/>
    <property type="project" value="UniProtKB-KW"/>
</dbReference>
<protein>
    <recommendedName>
        <fullName evidence="8">RNA-dependent RNA polymerase</fullName>
        <ecNumber evidence="8">2.7.7.48</ecNumber>
    </recommendedName>
</protein>
<evidence type="ECO:0000256" key="5">
    <source>
        <dbReference type="ARBA" id="ARBA00022884"/>
    </source>
</evidence>
<accession>A0A7J6VG63</accession>
<keyword evidence="3 8" id="KW-0808">Transferase</keyword>
<evidence type="ECO:0000313" key="11">
    <source>
        <dbReference type="EMBL" id="KAF5183893.1"/>
    </source>
</evidence>
<dbReference type="AlphaFoldDB" id="A0A7J6VG63"/>
<evidence type="ECO:0000259" key="9">
    <source>
        <dbReference type="Pfam" id="PF05183"/>
    </source>
</evidence>
<organism evidence="11 12">
    <name type="scientific">Thalictrum thalictroides</name>
    <name type="common">Rue-anemone</name>
    <name type="synonym">Anemone thalictroides</name>
    <dbReference type="NCBI Taxonomy" id="46969"/>
    <lineage>
        <taxon>Eukaryota</taxon>
        <taxon>Viridiplantae</taxon>
        <taxon>Streptophyta</taxon>
        <taxon>Embryophyta</taxon>
        <taxon>Tracheophyta</taxon>
        <taxon>Spermatophyta</taxon>
        <taxon>Magnoliopsida</taxon>
        <taxon>Ranunculales</taxon>
        <taxon>Ranunculaceae</taxon>
        <taxon>Thalictroideae</taxon>
        <taxon>Thalictrum</taxon>
    </lineage>
</organism>
<feature type="domain" description="RDRP C-terminal head" evidence="10">
    <location>
        <begin position="288"/>
        <end position="388"/>
    </location>
</feature>
<dbReference type="PANTHER" id="PTHR23079">
    <property type="entry name" value="RNA-DEPENDENT RNA POLYMERASE"/>
    <property type="match status" value="1"/>
</dbReference>
<gene>
    <name evidence="11" type="ORF">FRX31_026520</name>
</gene>
<feature type="non-terminal residue" evidence="11">
    <location>
        <position position="1"/>
    </location>
</feature>
<comment type="similarity">
    <text evidence="1 8">Belongs to the RdRP family.</text>
</comment>
<dbReference type="PANTHER" id="PTHR23079:SF5">
    <property type="entry name" value="RNA-DEPENDENT RNA POLYMERASE 2"/>
    <property type="match status" value="1"/>
</dbReference>
<evidence type="ECO:0000259" key="10">
    <source>
        <dbReference type="Pfam" id="PF26253"/>
    </source>
</evidence>
<dbReference type="GO" id="GO:0031380">
    <property type="term" value="C:nuclear RNA-directed RNA polymerase complex"/>
    <property type="evidence" value="ECO:0007669"/>
    <property type="project" value="TreeGrafter"/>
</dbReference>
<dbReference type="Pfam" id="PF05183">
    <property type="entry name" value="RdRP"/>
    <property type="match status" value="1"/>
</dbReference>
<comment type="catalytic activity">
    <reaction evidence="7 8">
        <text>RNA(n) + a ribonucleoside 5'-triphosphate = RNA(n+1) + diphosphate</text>
        <dbReference type="Rhea" id="RHEA:21248"/>
        <dbReference type="Rhea" id="RHEA-COMP:14527"/>
        <dbReference type="Rhea" id="RHEA-COMP:17342"/>
        <dbReference type="ChEBI" id="CHEBI:33019"/>
        <dbReference type="ChEBI" id="CHEBI:61557"/>
        <dbReference type="ChEBI" id="CHEBI:140395"/>
        <dbReference type="EC" id="2.7.7.48"/>
    </reaction>
</comment>
<dbReference type="InterPro" id="IPR058752">
    <property type="entry name" value="RDRP_C_head"/>
</dbReference>
<dbReference type="OrthoDB" id="6513042at2759"/>
<evidence type="ECO:0000256" key="1">
    <source>
        <dbReference type="ARBA" id="ARBA00005762"/>
    </source>
</evidence>
<keyword evidence="4 8" id="KW-0548">Nucleotidyltransferase</keyword>
<feature type="domain" description="RDRP core" evidence="9">
    <location>
        <begin position="76"/>
        <end position="284"/>
    </location>
</feature>
<dbReference type="Proteomes" id="UP000554482">
    <property type="component" value="Unassembled WGS sequence"/>
</dbReference>
<keyword evidence="12" id="KW-1185">Reference proteome</keyword>
<evidence type="ECO:0000256" key="2">
    <source>
        <dbReference type="ARBA" id="ARBA00022484"/>
    </source>
</evidence>
<evidence type="ECO:0000256" key="6">
    <source>
        <dbReference type="ARBA" id="ARBA00023158"/>
    </source>
</evidence>
<dbReference type="InterPro" id="IPR057596">
    <property type="entry name" value="RDRP_core"/>
</dbReference>
<dbReference type="GO" id="GO:0003968">
    <property type="term" value="F:RNA-directed RNA polymerase activity"/>
    <property type="evidence" value="ECO:0007669"/>
    <property type="project" value="UniProtKB-KW"/>
</dbReference>
<keyword evidence="6 8" id="KW-0943">RNA-mediated gene silencing</keyword>